<evidence type="ECO:0000313" key="3">
    <source>
        <dbReference type="Proteomes" id="UP000274391"/>
    </source>
</evidence>
<dbReference type="RefSeq" id="WP_124970489.1">
    <property type="nucleotide sequence ID" value="NZ_RQVS01000004.1"/>
</dbReference>
<organism evidence="2 3">
    <name type="scientific">Gulosibacter macacae</name>
    <dbReference type="NCBI Taxonomy" id="2488791"/>
    <lineage>
        <taxon>Bacteria</taxon>
        <taxon>Bacillati</taxon>
        <taxon>Actinomycetota</taxon>
        <taxon>Actinomycetes</taxon>
        <taxon>Micrococcales</taxon>
        <taxon>Microbacteriaceae</taxon>
        <taxon>Gulosibacter</taxon>
    </lineage>
</organism>
<dbReference type="EMBL" id="RQVS01000004">
    <property type="protein sequence ID" value="RRJ87531.1"/>
    <property type="molecule type" value="Genomic_DNA"/>
</dbReference>
<dbReference type="Gene3D" id="3.30.70.100">
    <property type="match status" value="1"/>
</dbReference>
<accession>A0A3P3VXL5</accession>
<comment type="caution">
    <text evidence="2">The sequence shown here is derived from an EMBL/GenBank/DDBJ whole genome shotgun (WGS) entry which is preliminary data.</text>
</comment>
<dbReference type="AlphaFoldDB" id="A0A3P3VXL5"/>
<reference evidence="2 3" key="1">
    <citation type="submission" date="2018-11" db="EMBL/GenBank/DDBJ databases">
        <title>YIM 102482-1 draft genome.</title>
        <authorList>
            <person name="Li G."/>
            <person name="Jiang Y."/>
        </authorList>
    </citation>
    <scope>NUCLEOTIDE SEQUENCE [LARGE SCALE GENOMIC DNA]</scope>
    <source>
        <strain evidence="2 3">YIM 102482-1</strain>
    </source>
</reference>
<dbReference type="Proteomes" id="UP000274391">
    <property type="component" value="Unassembled WGS sequence"/>
</dbReference>
<dbReference type="OrthoDB" id="6637496at2"/>
<dbReference type="PROSITE" id="PS51502">
    <property type="entry name" value="S_R_A_B_BARREL"/>
    <property type="match status" value="1"/>
</dbReference>
<dbReference type="InterPro" id="IPR011008">
    <property type="entry name" value="Dimeric_a/b-barrel"/>
</dbReference>
<gene>
    <name evidence="2" type="ORF">EG850_04320</name>
</gene>
<protein>
    <submittedName>
        <fullName evidence="2">Dabb family protein</fullName>
    </submittedName>
</protein>
<keyword evidence="3" id="KW-1185">Reference proteome</keyword>
<name>A0A3P3VXL5_9MICO</name>
<dbReference type="SUPFAM" id="SSF54909">
    <property type="entry name" value="Dimeric alpha+beta barrel"/>
    <property type="match status" value="1"/>
</dbReference>
<dbReference type="InterPro" id="IPR013097">
    <property type="entry name" value="Dabb"/>
</dbReference>
<evidence type="ECO:0000259" key="1">
    <source>
        <dbReference type="PROSITE" id="PS51502"/>
    </source>
</evidence>
<dbReference type="Pfam" id="PF07876">
    <property type="entry name" value="Dabb"/>
    <property type="match status" value="1"/>
</dbReference>
<feature type="domain" description="Stress-response A/B barrel" evidence="1">
    <location>
        <begin position="2"/>
        <end position="95"/>
    </location>
</feature>
<sequence>MIKHVVIFNWHPEVTTEQVAALQQNLEAFATTLEGCIEYAVGANAGFCEGTADFAVVATFETEEAWRTYFEHPDHRRIVVEQIGPMAASRLATQIRH</sequence>
<proteinExistence type="predicted"/>
<evidence type="ECO:0000313" key="2">
    <source>
        <dbReference type="EMBL" id="RRJ87531.1"/>
    </source>
</evidence>
<dbReference type="SMART" id="SM00886">
    <property type="entry name" value="Dabb"/>
    <property type="match status" value="1"/>
</dbReference>